<dbReference type="PANTHER" id="PTHR38048">
    <property type="entry name" value="EXPRESSED PROTEIN"/>
    <property type="match status" value="1"/>
</dbReference>
<accession>A0A1U9QQN1</accession>
<keyword evidence="3" id="KW-1185">Reference proteome</keyword>
<evidence type="ECO:0000259" key="1">
    <source>
        <dbReference type="Pfam" id="PF01814"/>
    </source>
</evidence>
<dbReference type="InterPro" id="IPR012312">
    <property type="entry name" value="Hemerythrin-like"/>
</dbReference>
<evidence type="ECO:0000313" key="2">
    <source>
        <dbReference type="EMBL" id="AQU66562.1"/>
    </source>
</evidence>
<dbReference type="Proteomes" id="UP000189677">
    <property type="component" value="Chromosome"/>
</dbReference>
<gene>
    <name evidence="2" type="ORF">BBN63_10160</name>
</gene>
<evidence type="ECO:0000313" key="3">
    <source>
        <dbReference type="Proteomes" id="UP000189677"/>
    </source>
</evidence>
<name>A0A1U9QQN1_STRNV</name>
<dbReference type="CDD" id="cd12108">
    <property type="entry name" value="Hr-like"/>
    <property type="match status" value="1"/>
</dbReference>
<reference evidence="2 3" key="1">
    <citation type="submission" date="2016-11" db="EMBL/GenBank/DDBJ databases">
        <title>Complete genome sequence of Streptomyces niveus SCSIO 3406.</title>
        <authorList>
            <person name="Zhu Q."/>
            <person name="Cheng W."/>
            <person name="Song Y."/>
            <person name="Li Q."/>
            <person name="Ju J."/>
        </authorList>
    </citation>
    <scope>NUCLEOTIDE SEQUENCE [LARGE SCALE GENOMIC DNA]</scope>
    <source>
        <strain evidence="2 3">SCSIO 3406</strain>
    </source>
</reference>
<dbReference type="OrthoDB" id="8225825at2"/>
<dbReference type="EMBL" id="CP018047">
    <property type="protein sequence ID" value="AQU66562.1"/>
    <property type="molecule type" value="Genomic_DNA"/>
</dbReference>
<feature type="domain" description="Hemerythrin-like" evidence="1">
    <location>
        <begin position="26"/>
        <end position="156"/>
    </location>
</feature>
<organism evidence="2 3">
    <name type="scientific">Streptomyces niveus</name>
    <name type="common">Streptomyces spheroides</name>
    <dbReference type="NCBI Taxonomy" id="193462"/>
    <lineage>
        <taxon>Bacteria</taxon>
        <taxon>Bacillati</taxon>
        <taxon>Actinomycetota</taxon>
        <taxon>Actinomycetes</taxon>
        <taxon>Kitasatosporales</taxon>
        <taxon>Streptomycetaceae</taxon>
        <taxon>Streptomyces</taxon>
    </lineage>
</organism>
<sequence length="176" mass="19387">MGTSAIPGNAPDNAPGDRLTAFGNQLIDVHIWLREELARLQDDVDDYLAGDGERPRELQAHCLAFCSALTRHHTAEDDTVFPELARRVPELAPVLEQLAHDHHMVTAILGRLQDLLDGVSPAPDAAEARRVRGELDGLVALMESHFTYEEKKLVAALNALDTPLPDDFALRDTRRG</sequence>
<proteinExistence type="predicted"/>
<dbReference type="KEGG" id="snw:BBN63_10160"/>
<dbReference type="AlphaFoldDB" id="A0A1U9QQN1"/>
<dbReference type="InterPro" id="IPR053206">
    <property type="entry name" value="Dimeric_xanthone_biosynth"/>
</dbReference>
<dbReference type="Pfam" id="PF01814">
    <property type="entry name" value="Hemerythrin"/>
    <property type="match status" value="1"/>
</dbReference>
<dbReference type="Gene3D" id="1.20.120.520">
    <property type="entry name" value="nmb1532 protein domain like"/>
    <property type="match status" value="1"/>
</dbReference>
<dbReference type="PANTHER" id="PTHR38048:SF2">
    <property type="entry name" value="HEMERYTHRIN-LIKE DOMAIN-CONTAINING PROTEIN"/>
    <property type="match status" value="1"/>
</dbReference>
<protein>
    <recommendedName>
        <fullName evidence="1">Hemerythrin-like domain-containing protein</fullName>
    </recommendedName>
</protein>
<dbReference type="RefSeq" id="WP_078075091.1">
    <property type="nucleotide sequence ID" value="NZ_CP018047.1"/>
</dbReference>